<organism evidence="4 6">
    <name type="scientific">Medicago truncatula</name>
    <name type="common">Barrel medic</name>
    <name type="synonym">Medicago tribuloides</name>
    <dbReference type="NCBI Taxonomy" id="3880"/>
    <lineage>
        <taxon>Eukaryota</taxon>
        <taxon>Viridiplantae</taxon>
        <taxon>Streptophyta</taxon>
        <taxon>Embryophyta</taxon>
        <taxon>Tracheophyta</taxon>
        <taxon>Spermatophyta</taxon>
        <taxon>Magnoliopsida</taxon>
        <taxon>eudicotyledons</taxon>
        <taxon>Gunneridae</taxon>
        <taxon>Pentapetalae</taxon>
        <taxon>rosids</taxon>
        <taxon>fabids</taxon>
        <taxon>Fabales</taxon>
        <taxon>Fabaceae</taxon>
        <taxon>Papilionoideae</taxon>
        <taxon>50 kb inversion clade</taxon>
        <taxon>NPAAA clade</taxon>
        <taxon>Hologalegina</taxon>
        <taxon>IRL clade</taxon>
        <taxon>Trifolieae</taxon>
        <taxon>Medicago</taxon>
    </lineage>
</organism>
<evidence type="ECO:0000256" key="3">
    <source>
        <dbReference type="ARBA" id="ARBA00038471"/>
    </source>
</evidence>
<dbReference type="PaxDb" id="3880-AES87657"/>
<gene>
    <name evidence="4" type="ordered locus">MTR_4g031690</name>
</gene>
<dbReference type="SUPFAM" id="SSF101148">
    <property type="entry name" value="Plant invertase/pectin methylesterase inhibitor"/>
    <property type="match status" value="1"/>
</dbReference>
<protein>
    <recommendedName>
        <fullName evidence="7">Pectinesterase inhibitor domain-containing protein</fullName>
    </recommendedName>
</protein>
<evidence type="ECO:0000313" key="5">
    <source>
        <dbReference type="EnsemblPlants" id="AES87657"/>
    </source>
</evidence>
<dbReference type="PANTHER" id="PTHR36710:SF20">
    <property type="entry name" value="PECTINESTERASE INHIBITOR DOMAIN PROTEIN"/>
    <property type="match status" value="1"/>
</dbReference>
<dbReference type="InterPro" id="IPR035513">
    <property type="entry name" value="Invertase/methylesterase_inhib"/>
</dbReference>
<name>G7JM15_MEDTR</name>
<dbReference type="Proteomes" id="UP000002051">
    <property type="component" value="Chromosome 4"/>
</dbReference>
<dbReference type="EMBL" id="CM001220">
    <property type="protein sequence ID" value="AES87657.1"/>
    <property type="molecule type" value="Genomic_DNA"/>
</dbReference>
<dbReference type="Gene3D" id="1.20.140.40">
    <property type="entry name" value="Invertase/pectin methylesterase inhibitor family protein"/>
    <property type="match status" value="1"/>
</dbReference>
<keyword evidence="2" id="KW-1015">Disulfide bond</keyword>
<dbReference type="HOGENOM" id="CLU_099602_0_0_1"/>
<reference evidence="4 6" key="1">
    <citation type="journal article" date="2011" name="Nature">
        <title>The Medicago genome provides insight into the evolution of rhizobial symbioses.</title>
        <authorList>
            <person name="Young N.D."/>
            <person name="Debelle F."/>
            <person name="Oldroyd G.E."/>
            <person name="Geurts R."/>
            <person name="Cannon S.B."/>
            <person name="Udvardi M.K."/>
            <person name="Benedito V.A."/>
            <person name="Mayer K.F."/>
            <person name="Gouzy J."/>
            <person name="Schoof H."/>
            <person name="Van de Peer Y."/>
            <person name="Proost S."/>
            <person name="Cook D.R."/>
            <person name="Meyers B.C."/>
            <person name="Spannagl M."/>
            <person name="Cheung F."/>
            <person name="De Mita S."/>
            <person name="Krishnakumar V."/>
            <person name="Gundlach H."/>
            <person name="Zhou S."/>
            <person name="Mudge J."/>
            <person name="Bharti A.K."/>
            <person name="Murray J.D."/>
            <person name="Naoumkina M.A."/>
            <person name="Rosen B."/>
            <person name="Silverstein K.A."/>
            <person name="Tang H."/>
            <person name="Rombauts S."/>
            <person name="Zhao P.X."/>
            <person name="Zhou P."/>
            <person name="Barbe V."/>
            <person name="Bardou P."/>
            <person name="Bechner M."/>
            <person name="Bellec A."/>
            <person name="Berger A."/>
            <person name="Berges H."/>
            <person name="Bidwell S."/>
            <person name="Bisseling T."/>
            <person name="Choisne N."/>
            <person name="Couloux A."/>
            <person name="Denny R."/>
            <person name="Deshpande S."/>
            <person name="Dai X."/>
            <person name="Doyle J.J."/>
            <person name="Dudez A.M."/>
            <person name="Farmer A.D."/>
            <person name="Fouteau S."/>
            <person name="Franken C."/>
            <person name="Gibelin C."/>
            <person name="Gish J."/>
            <person name="Goldstein S."/>
            <person name="Gonzalez A.J."/>
            <person name="Green P.J."/>
            <person name="Hallab A."/>
            <person name="Hartog M."/>
            <person name="Hua A."/>
            <person name="Humphray S.J."/>
            <person name="Jeong D.H."/>
            <person name="Jing Y."/>
            <person name="Jocker A."/>
            <person name="Kenton S.M."/>
            <person name="Kim D.J."/>
            <person name="Klee K."/>
            <person name="Lai H."/>
            <person name="Lang C."/>
            <person name="Lin S."/>
            <person name="Macmil S.L."/>
            <person name="Magdelenat G."/>
            <person name="Matthews L."/>
            <person name="McCorrison J."/>
            <person name="Monaghan E.L."/>
            <person name="Mun J.H."/>
            <person name="Najar F.Z."/>
            <person name="Nicholson C."/>
            <person name="Noirot C."/>
            <person name="O'Bleness M."/>
            <person name="Paule C.R."/>
            <person name="Poulain J."/>
            <person name="Prion F."/>
            <person name="Qin B."/>
            <person name="Qu C."/>
            <person name="Retzel E.F."/>
            <person name="Riddle C."/>
            <person name="Sallet E."/>
            <person name="Samain S."/>
            <person name="Samson N."/>
            <person name="Sanders I."/>
            <person name="Saurat O."/>
            <person name="Scarpelli C."/>
            <person name="Schiex T."/>
            <person name="Segurens B."/>
            <person name="Severin A.J."/>
            <person name="Sherrier D.J."/>
            <person name="Shi R."/>
            <person name="Sims S."/>
            <person name="Singer S.R."/>
            <person name="Sinharoy S."/>
            <person name="Sterck L."/>
            <person name="Viollet A."/>
            <person name="Wang B.B."/>
            <person name="Wang K."/>
            <person name="Wang M."/>
            <person name="Wang X."/>
            <person name="Warfsmann J."/>
            <person name="Weissenbach J."/>
            <person name="White D.D."/>
            <person name="White J.D."/>
            <person name="Wiley G.B."/>
            <person name="Wincker P."/>
            <person name="Xing Y."/>
            <person name="Yang L."/>
            <person name="Yao Z."/>
            <person name="Ying F."/>
            <person name="Zhai J."/>
            <person name="Zhou L."/>
            <person name="Zuber A."/>
            <person name="Denarie J."/>
            <person name="Dixon R.A."/>
            <person name="May G.D."/>
            <person name="Schwartz D.C."/>
            <person name="Rogers J."/>
            <person name="Quetier F."/>
            <person name="Town C.D."/>
            <person name="Roe B.A."/>
        </authorList>
    </citation>
    <scope>NUCLEOTIDE SEQUENCE [LARGE SCALE GENOMIC DNA]</scope>
    <source>
        <strain evidence="4">A17</strain>
        <strain evidence="5 6">cv. Jemalong A17</strain>
    </source>
</reference>
<evidence type="ECO:0000256" key="1">
    <source>
        <dbReference type="ARBA" id="ARBA00022729"/>
    </source>
</evidence>
<reference evidence="5" key="3">
    <citation type="submission" date="2015-04" db="UniProtKB">
        <authorList>
            <consortium name="EnsemblPlants"/>
        </authorList>
    </citation>
    <scope>IDENTIFICATION</scope>
    <source>
        <strain evidence="5">cv. Jemalong A17</strain>
    </source>
</reference>
<evidence type="ECO:0000313" key="4">
    <source>
        <dbReference type="EMBL" id="AES87657.1"/>
    </source>
</evidence>
<evidence type="ECO:0000313" key="6">
    <source>
        <dbReference type="Proteomes" id="UP000002051"/>
    </source>
</evidence>
<sequence>MNGLKEVEGGVSTKVVEVNVICKEASNPSYCLNLLNSKPGGAKGVVDLVHLAYYTIDVLNNNCTNTFNLLNELVKSANYYQICSDELSGPESVRSRIGDAKFNLDRINYYVAGDSEDITFQVNECFISLPQDKKTSPLLAKYLDDF</sequence>
<dbReference type="InterPro" id="IPR052421">
    <property type="entry name" value="PCW_Enzyme_Inhibitor"/>
</dbReference>
<dbReference type="AlphaFoldDB" id="G7JM15"/>
<keyword evidence="6" id="KW-1185">Reference proteome</keyword>
<keyword evidence="1" id="KW-0732">Signal</keyword>
<accession>G7JM15</accession>
<dbReference type="PANTHER" id="PTHR36710">
    <property type="entry name" value="PECTINESTERASE INHIBITOR-LIKE"/>
    <property type="match status" value="1"/>
</dbReference>
<evidence type="ECO:0000256" key="2">
    <source>
        <dbReference type="ARBA" id="ARBA00023157"/>
    </source>
</evidence>
<reference evidence="4 6" key="2">
    <citation type="journal article" date="2014" name="BMC Genomics">
        <title>An improved genome release (version Mt4.0) for the model legume Medicago truncatula.</title>
        <authorList>
            <person name="Tang H."/>
            <person name="Krishnakumar V."/>
            <person name="Bidwell S."/>
            <person name="Rosen B."/>
            <person name="Chan A."/>
            <person name="Zhou S."/>
            <person name="Gentzbittel L."/>
            <person name="Childs K.L."/>
            <person name="Yandell M."/>
            <person name="Gundlach H."/>
            <person name="Mayer K.F."/>
            <person name="Schwartz D.C."/>
            <person name="Town C.D."/>
        </authorList>
    </citation>
    <scope>GENOME REANNOTATION</scope>
    <source>
        <strain evidence="5 6">cv. Jemalong A17</strain>
    </source>
</reference>
<proteinExistence type="inferred from homology"/>
<dbReference type="EnsemblPlants" id="AES87657">
    <property type="protein sequence ID" value="AES87657"/>
    <property type="gene ID" value="MTR_4g031690"/>
</dbReference>
<evidence type="ECO:0008006" key="7">
    <source>
        <dbReference type="Google" id="ProtNLM"/>
    </source>
</evidence>
<comment type="similarity">
    <text evidence="3">Belongs to the PMEI family.</text>
</comment>